<proteinExistence type="inferred from homology"/>
<comment type="subcellular location">
    <subcellularLocation>
        <location evidence="10">Cell inner membrane</location>
    </subcellularLocation>
    <subcellularLocation>
        <location evidence="2">Cell membrane</location>
        <topology evidence="2">Single-pass membrane protein</topology>
    </subcellularLocation>
</comment>
<sequence length="165" mass="18032">MSNSLVPYEGPETGDAKSNFLAALILISLIGAGAGAGLAKIVSDMTETAVHGRIRDAQTFSQTLPFSPSTRLQRLEPLVTNLATPPSTWIRVQATLLLEDEPDTDVSVLRKRIEDDFLSFLRTLTLAHLEGGVGLQHLREDLNERAKVRSKGMVREVILESVVIQ</sequence>
<accession>A0A0M7AML6</accession>
<dbReference type="STRING" id="388408.LAX5112_04093"/>
<feature type="transmembrane region" description="Helical" evidence="10">
    <location>
        <begin position="20"/>
        <end position="39"/>
    </location>
</feature>
<evidence type="ECO:0000256" key="4">
    <source>
        <dbReference type="ARBA" id="ARBA00022475"/>
    </source>
</evidence>
<dbReference type="GO" id="GO:0071973">
    <property type="term" value="P:bacterial-type flagellum-dependent cell motility"/>
    <property type="evidence" value="ECO:0007669"/>
    <property type="project" value="InterPro"/>
</dbReference>
<keyword evidence="12" id="KW-1185">Reference proteome</keyword>
<evidence type="ECO:0000256" key="10">
    <source>
        <dbReference type="RuleBase" id="RU364125"/>
    </source>
</evidence>
<keyword evidence="11" id="KW-0969">Cilium</keyword>
<dbReference type="Pfam" id="PF03748">
    <property type="entry name" value="FliL"/>
    <property type="match status" value="1"/>
</dbReference>
<keyword evidence="11" id="KW-0282">Flagellum</keyword>
<keyword evidence="9 10" id="KW-0472">Membrane</keyword>
<keyword evidence="8 10" id="KW-1133">Transmembrane helix</keyword>
<evidence type="ECO:0000256" key="5">
    <source>
        <dbReference type="ARBA" id="ARBA00022500"/>
    </source>
</evidence>
<keyword evidence="7 10" id="KW-0283">Flagellar rotation</keyword>
<evidence type="ECO:0000256" key="8">
    <source>
        <dbReference type="ARBA" id="ARBA00022989"/>
    </source>
</evidence>
<keyword evidence="4" id="KW-1003">Cell membrane</keyword>
<evidence type="ECO:0000256" key="2">
    <source>
        <dbReference type="ARBA" id="ARBA00004162"/>
    </source>
</evidence>
<dbReference type="AlphaFoldDB" id="A0A0M7AML6"/>
<protein>
    <recommendedName>
        <fullName evidence="10">Flagellar protein FliL</fullName>
    </recommendedName>
</protein>
<evidence type="ECO:0000256" key="9">
    <source>
        <dbReference type="ARBA" id="ARBA00023136"/>
    </source>
</evidence>
<dbReference type="GO" id="GO:0005886">
    <property type="term" value="C:plasma membrane"/>
    <property type="evidence" value="ECO:0007669"/>
    <property type="project" value="UniProtKB-SubCell"/>
</dbReference>
<reference evidence="12" key="1">
    <citation type="submission" date="2015-07" db="EMBL/GenBank/DDBJ databases">
        <authorList>
            <person name="Rodrigo-Torres Lidia"/>
            <person name="Arahal R.David."/>
        </authorList>
    </citation>
    <scope>NUCLEOTIDE SEQUENCE [LARGE SCALE GENOMIC DNA]</scope>
    <source>
        <strain evidence="12">CECT 5112</strain>
    </source>
</reference>
<keyword evidence="5 10" id="KW-0145">Chemotaxis</keyword>
<evidence type="ECO:0000256" key="6">
    <source>
        <dbReference type="ARBA" id="ARBA00022692"/>
    </source>
</evidence>
<evidence type="ECO:0000256" key="3">
    <source>
        <dbReference type="ARBA" id="ARBA00008281"/>
    </source>
</evidence>
<comment type="function">
    <text evidence="1 10">Controls the rotational direction of flagella during chemotaxis.</text>
</comment>
<keyword evidence="6 10" id="KW-0812">Transmembrane</keyword>
<evidence type="ECO:0000256" key="7">
    <source>
        <dbReference type="ARBA" id="ARBA00022779"/>
    </source>
</evidence>
<dbReference type="GO" id="GO:0009425">
    <property type="term" value="C:bacterial-type flagellum basal body"/>
    <property type="evidence" value="ECO:0007669"/>
    <property type="project" value="InterPro"/>
</dbReference>
<keyword evidence="10" id="KW-0997">Cell inner membrane</keyword>
<evidence type="ECO:0000313" key="12">
    <source>
        <dbReference type="Proteomes" id="UP000053235"/>
    </source>
</evidence>
<gene>
    <name evidence="11" type="ORF">LAX5112_04093</name>
</gene>
<dbReference type="InterPro" id="IPR005503">
    <property type="entry name" value="FliL"/>
</dbReference>
<evidence type="ECO:0000313" key="11">
    <source>
        <dbReference type="EMBL" id="CTQ75033.1"/>
    </source>
</evidence>
<dbReference type="RefSeq" id="WP_040451989.1">
    <property type="nucleotide sequence ID" value="NZ_CXWD01000019.1"/>
</dbReference>
<organism evidence="11 12">
    <name type="scientific">Roseibium alexandrii</name>
    <dbReference type="NCBI Taxonomy" id="388408"/>
    <lineage>
        <taxon>Bacteria</taxon>
        <taxon>Pseudomonadati</taxon>
        <taxon>Pseudomonadota</taxon>
        <taxon>Alphaproteobacteria</taxon>
        <taxon>Hyphomicrobiales</taxon>
        <taxon>Stappiaceae</taxon>
        <taxon>Roseibium</taxon>
    </lineage>
</organism>
<evidence type="ECO:0000256" key="1">
    <source>
        <dbReference type="ARBA" id="ARBA00002254"/>
    </source>
</evidence>
<dbReference type="EMBL" id="CXWD01000019">
    <property type="protein sequence ID" value="CTQ75033.1"/>
    <property type="molecule type" value="Genomic_DNA"/>
</dbReference>
<dbReference type="Proteomes" id="UP000053235">
    <property type="component" value="Unassembled WGS sequence"/>
</dbReference>
<dbReference type="GO" id="GO:0006935">
    <property type="term" value="P:chemotaxis"/>
    <property type="evidence" value="ECO:0007669"/>
    <property type="project" value="UniProtKB-KW"/>
</dbReference>
<dbReference type="OrthoDB" id="7908910at2"/>
<name>A0A0M7AML6_9HYPH</name>
<comment type="similarity">
    <text evidence="3 10">Belongs to the FliL family.</text>
</comment>
<keyword evidence="11" id="KW-0966">Cell projection</keyword>